<dbReference type="PROSITE" id="PS00420">
    <property type="entry name" value="SRCR_1"/>
    <property type="match status" value="1"/>
</dbReference>
<dbReference type="Gene3D" id="2.10.25.10">
    <property type="entry name" value="Laminin"/>
    <property type="match status" value="1"/>
</dbReference>
<comment type="caution">
    <text evidence="6">Lacks conserved residue(s) required for the propagation of feature annotation.</text>
</comment>
<dbReference type="Gene3D" id="3.10.250.10">
    <property type="entry name" value="SRCR-like domain"/>
    <property type="match status" value="2"/>
</dbReference>
<accession>A0AA88XL38</accession>
<dbReference type="SUPFAM" id="SSF56487">
    <property type="entry name" value="SRCR-like"/>
    <property type="match status" value="2"/>
</dbReference>
<feature type="non-terminal residue" evidence="10">
    <location>
        <position position="1"/>
    </location>
</feature>
<feature type="domain" description="EGF-like" evidence="7">
    <location>
        <begin position="304"/>
        <end position="343"/>
    </location>
</feature>
<keyword evidence="1" id="KW-0732">Signal</keyword>
<dbReference type="SMART" id="SM00241">
    <property type="entry name" value="ZP"/>
    <property type="match status" value="1"/>
</dbReference>
<gene>
    <name evidence="10" type="ORF">FSP39_004888</name>
</gene>
<evidence type="ECO:0000256" key="3">
    <source>
        <dbReference type="ARBA" id="ARBA00023157"/>
    </source>
</evidence>
<dbReference type="InterPro" id="IPR055355">
    <property type="entry name" value="ZP-C"/>
</dbReference>
<evidence type="ECO:0000256" key="6">
    <source>
        <dbReference type="PROSITE-ProRule" id="PRU00196"/>
    </source>
</evidence>
<dbReference type="AlphaFoldDB" id="A0AA88XL38"/>
<dbReference type="PROSITE" id="PS01186">
    <property type="entry name" value="EGF_2"/>
    <property type="match status" value="2"/>
</dbReference>
<keyword evidence="3 6" id="KW-1015">Disulfide bond</keyword>
<dbReference type="PROSITE" id="PS00022">
    <property type="entry name" value="EGF_1"/>
    <property type="match status" value="2"/>
</dbReference>
<feature type="disulfide bond" evidence="6">
    <location>
        <begin position="29"/>
        <end position="90"/>
    </location>
</feature>
<dbReference type="PRINTS" id="PR00258">
    <property type="entry name" value="SPERACTRCPTR"/>
</dbReference>
<keyword evidence="11" id="KW-1185">Reference proteome</keyword>
<feature type="disulfide bond" evidence="6">
    <location>
        <begin position="60"/>
        <end position="70"/>
    </location>
</feature>
<comment type="caution">
    <text evidence="10">The sequence shown here is derived from an EMBL/GenBank/DDBJ whole genome shotgun (WGS) entry which is preliminary data.</text>
</comment>
<evidence type="ECO:0000256" key="1">
    <source>
        <dbReference type="ARBA" id="ARBA00022729"/>
    </source>
</evidence>
<feature type="disulfide bond" evidence="6">
    <location>
        <begin position="16"/>
        <end position="80"/>
    </location>
</feature>
<dbReference type="Proteomes" id="UP001186944">
    <property type="component" value="Unassembled WGS sequence"/>
</dbReference>
<dbReference type="SMART" id="SM00202">
    <property type="entry name" value="SR"/>
    <property type="match status" value="2"/>
</dbReference>
<evidence type="ECO:0000256" key="2">
    <source>
        <dbReference type="ARBA" id="ARBA00022737"/>
    </source>
</evidence>
<feature type="disulfide bond" evidence="5">
    <location>
        <begin position="314"/>
        <end position="331"/>
    </location>
</feature>
<dbReference type="InterPro" id="IPR000742">
    <property type="entry name" value="EGF"/>
</dbReference>
<evidence type="ECO:0000256" key="5">
    <source>
        <dbReference type="PROSITE-ProRule" id="PRU00076"/>
    </source>
</evidence>
<sequence>SGRVEVFHNGKWGTVCDDLFDSAEAHVICRMLGYTGSAIAHKRAYYGAGSGEINLDNLRCYGNENDIGQCYSNGWGNNDCSHSEDAGVECNGFAGVRLVGGRNRSEGRVEVYHDGLWGTVCDDSFDISDAEVICRMLGFYGGAIRVYGSAYYGEGTGKIWVDDLECNGYENNITECRFHGPDGWGKHNCGHGEDVGIQCYDDFHGSFTTEAYDVTTDSCYCYNGYCTQHNYYPYRRYCQCYSGYYGDYCEYYGYHESSTQEVTSDSCYCYQGYCRQQNYYPYRKYCQCWSGYYGDHCEYGSTTPRDTCYYNNPCQNGATCYTTGNYPGYQCLCANGYTGQKCETPAGFVVDHYLHVYCNDNGWDVSLYLPPLYREYPDFTPSDIYLGTDTCTGYVSGNYLYFRHDYTQCGSQVTATSQSIVYTGDLEYAVHDPVHHFIKREYRFRVKVDCHMARQEGASGHFNHGTPNPLDGHHINGSGHHSVNLEFFTDPGFSYPKSAYGSKVGENVYVKAYTDIRNYDIKMHLDSCYTKPSYYSSNSYRYYIIRDGCVIDRNARFISQTTHETRFVFQDFEYAGNHASLYLFCNATFCNSRDFSGACDQRCRNLGKRDLTEVERDSGQTGPLEIVEVEKLVRAQKGRK</sequence>
<evidence type="ECO:0000256" key="4">
    <source>
        <dbReference type="ARBA" id="ARBA00023180"/>
    </source>
</evidence>
<dbReference type="InterPro" id="IPR001190">
    <property type="entry name" value="SRCR"/>
</dbReference>
<dbReference type="Pfam" id="PF00530">
    <property type="entry name" value="SRCR"/>
    <property type="match status" value="2"/>
</dbReference>
<proteinExistence type="predicted"/>
<dbReference type="EMBL" id="VSWD01000011">
    <property type="protein sequence ID" value="KAK3087346.1"/>
    <property type="molecule type" value="Genomic_DNA"/>
</dbReference>
<dbReference type="Gene3D" id="2.60.40.3210">
    <property type="entry name" value="Zona pellucida, ZP-N domain"/>
    <property type="match status" value="1"/>
</dbReference>
<evidence type="ECO:0000313" key="11">
    <source>
        <dbReference type="Proteomes" id="UP001186944"/>
    </source>
</evidence>
<dbReference type="PANTHER" id="PTHR19331:SF465">
    <property type="entry name" value="EGG PEPTIDE SPERACT RECEPTOR"/>
    <property type="match status" value="1"/>
</dbReference>
<dbReference type="SMART" id="SM00181">
    <property type="entry name" value="EGF"/>
    <property type="match status" value="2"/>
</dbReference>
<keyword evidence="4" id="KW-0325">Glycoprotein</keyword>
<feature type="domain" description="ZP" evidence="9">
    <location>
        <begin position="357"/>
        <end position="606"/>
    </location>
</feature>
<dbReference type="FunFam" id="3.10.250.10:FF:000011">
    <property type="entry name" value="Scavenger receptor class A member 5"/>
    <property type="match status" value="1"/>
</dbReference>
<evidence type="ECO:0000259" key="8">
    <source>
        <dbReference type="PROSITE" id="PS50287"/>
    </source>
</evidence>
<dbReference type="GO" id="GO:0016020">
    <property type="term" value="C:membrane"/>
    <property type="evidence" value="ECO:0007669"/>
    <property type="project" value="InterPro"/>
</dbReference>
<protein>
    <recommendedName>
        <fullName evidence="12">Deleted in malignant brain tumors 1 protein</fullName>
    </recommendedName>
</protein>
<dbReference type="CDD" id="cd00054">
    <property type="entry name" value="EGF_CA"/>
    <property type="match status" value="1"/>
</dbReference>
<dbReference type="PROSITE" id="PS50026">
    <property type="entry name" value="EGF_3"/>
    <property type="match status" value="1"/>
</dbReference>
<feature type="disulfide bond" evidence="6">
    <location>
        <begin position="166"/>
        <end position="176"/>
    </location>
</feature>
<dbReference type="InterPro" id="IPR001507">
    <property type="entry name" value="ZP_dom"/>
</dbReference>
<keyword evidence="5" id="KW-0245">EGF-like domain</keyword>
<evidence type="ECO:0000313" key="10">
    <source>
        <dbReference type="EMBL" id="KAK3087346.1"/>
    </source>
</evidence>
<feature type="domain" description="SRCR" evidence="8">
    <location>
        <begin position="96"/>
        <end position="200"/>
    </location>
</feature>
<dbReference type="Gene3D" id="2.60.40.4100">
    <property type="entry name" value="Zona pellucida, ZP-C domain"/>
    <property type="match status" value="1"/>
</dbReference>
<evidence type="ECO:0000259" key="9">
    <source>
        <dbReference type="PROSITE" id="PS51034"/>
    </source>
</evidence>
<evidence type="ECO:0008006" key="12">
    <source>
        <dbReference type="Google" id="ProtNLM"/>
    </source>
</evidence>
<dbReference type="PROSITE" id="PS51034">
    <property type="entry name" value="ZP_2"/>
    <property type="match status" value="1"/>
</dbReference>
<dbReference type="PROSITE" id="PS50287">
    <property type="entry name" value="SRCR_2"/>
    <property type="match status" value="2"/>
</dbReference>
<dbReference type="PANTHER" id="PTHR19331">
    <property type="entry name" value="SCAVENGER RECEPTOR DOMAIN-CONTAINING"/>
    <property type="match status" value="1"/>
</dbReference>
<dbReference type="InterPro" id="IPR042235">
    <property type="entry name" value="ZP-C_dom"/>
</dbReference>
<organism evidence="10 11">
    <name type="scientific">Pinctada imbricata</name>
    <name type="common">Atlantic pearl-oyster</name>
    <name type="synonym">Pinctada martensii</name>
    <dbReference type="NCBI Taxonomy" id="66713"/>
    <lineage>
        <taxon>Eukaryota</taxon>
        <taxon>Metazoa</taxon>
        <taxon>Spiralia</taxon>
        <taxon>Lophotrochozoa</taxon>
        <taxon>Mollusca</taxon>
        <taxon>Bivalvia</taxon>
        <taxon>Autobranchia</taxon>
        <taxon>Pteriomorphia</taxon>
        <taxon>Pterioida</taxon>
        <taxon>Pterioidea</taxon>
        <taxon>Pteriidae</taxon>
        <taxon>Pinctada</taxon>
    </lineage>
</organism>
<dbReference type="Pfam" id="PF00100">
    <property type="entry name" value="Zona_pellucida"/>
    <property type="match status" value="1"/>
</dbReference>
<evidence type="ECO:0000259" key="7">
    <source>
        <dbReference type="PROSITE" id="PS50026"/>
    </source>
</evidence>
<dbReference type="InterPro" id="IPR036772">
    <property type="entry name" value="SRCR-like_dom_sf"/>
</dbReference>
<feature type="domain" description="SRCR" evidence="8">
    <location>
        <begin position="1"/>
        <end position="91"/>
    </location>
</feature>
<feature type="disulfide bond" evidence="5">
    <location>
        <begin position="333"/>
        <end position="342"/>
    </location>
</feature>
<name>A0AA88XL38_PINIB</name>
<dbReference type="SUPFAM" id="SSF57196">
    <property type="entry name" value="EGF/Laminin"/>
    <property type="match status" value="1"/>
</dbReference>
<dbReference type="FunFam" id="3.10.250.10:FF:000006">
    <property type="entry name" value="neurotrypsin isoform X2"/>
    <property type="match status" value="1"/>
</dbReference>
<keyword evidence="2" id="KW-0677">Repeat</keyword>
<reference evidence="10" key="1">
    <citation type="submission" date="2019-08" db="EMBL/GenBank/DDBJ databases">
        <title>The improved chromosome-level genome for the pearl oyster Pinctada fucata martensii using PacBio sequencing and Hi-C.</title>
        <authorList>
            <person name="Zheng Z."/>
        </authorList>
    </citation>
    <scope>NUCLEOTIDE SEQUENCE</scope>
    <source>
        <strain evidence="10">ZZ-2019</strain>
        <tissue evidence="10">Adductor muscle</tissue>
    </source>
</reference>